<protein>
    <recommendedName>
        <fullName evidence="4">HMA domain-containing protein</fullName>
    </recommendedName>
</protein>
<keyword evidence="1" id="KW-1133">Transmembrane helix</keyword>
<dbReference type="RefSeq" id="WP_046443667.1">
    <property type="nucleotide sequence ID" value="NZ_CAUERS010000036.1"/>
</dbReference>
<evidence type="ECO:0000313" key="3">
    <source>
        <dbReference type="Proteomes" id="UP000034076"/>
    </source>
</evidence>
<gene>
    <name evidence="2" type="ORF">CHK_1801</name>
</gene>
<keyword evidence="1" id="KW-0472">Membrane</keyword>
<name>A0A0M2NI96_9FIRM</name>
<dbReference type="EMBL" id="LAYJ01000102">
    <property type="protein sequence ID" value="KKI50686.1"/>
    <property type="molecule type" value="Genomic_DNA"/>
</dbReference>
<proteinExistence type="predicted"/>
<keyword evidence="1" id="KW-0812">Transmembrane</keyword>
<dbReference type="AlphaFoldDB" id="A0A0M2NI96"/>
<accession>A0A0M2NI96</accession>
<organism evidence="2 3">
    <name type="scientific">Christensenella hongkongensis</name>
    <dbReference type="NCBI Taxonomy" id="270498"/>
    <lineage>
        <taxon>Bacteria</taxon>
        <taxon>Bacillati</taxon>
        <taxon>Bacillota</taxon>
        <taxon>Clostridia</taxon>
        <taxon>Christensenellales</taxon>
        <taxon>Christensenellaceae</taxon>
        <taxon>Christensenella</taxon>
    </lineage>
</organism>
<dbReference type="Proteomes" id="UP000034076">
    <property type="component" value="Unassembled WGS sequence"/>
</dbReference>
<dbReference type="STRING" id="270498.CHK_1801"/>
<evidence type="ECO:0000256" key="1">
    <source>
        <dbReference type="SAM" id="Phobius"/>
    </source>
</evidence>
<dbReference type="Pfam" id="PF19991">
    <property type="entry name" value="HMA_2"/>
    <property type="match status" value="1"/>
</dbReference>
<evidence type="ECO:0000313" key="2">
    <source>
        <dbReference type="EMBL" id="KKI50686.1"/>
    </source>
</evidence>
<comment type="caution">
    <text evidence="2">The sequence shown here is derived from an EMBL/GenBank/DDBJ whole genome shotgun (WGS) entry which is preliminary data.</text>
</comment>
<keyword evidence="3" id="KW-1185">Reference proteome</keyword>
<reference evidence="2 3" key="1">
    <citation type="submission" date="2015-04" db="EMBL/GenBank/DDBJ databases">
        <title>Draft genome sequence of bacteremic isolate Catabacter hongkongensis type strain HKU16T.</title>
        <authorList>
            <person name="Lau S.K."/>
            <person name="Teng J.L."/>
            <person name="Huang Y."/>
            <person name="Curreem S.O."/>
            <person name="Tsui S.K."/>
            <person name="Woo P.C."/>
        </authorList>
    </citation>
    <scope>NUCLEOTIDE SEQUENCE [LARGE SCALE GENOMIC DNA]</scope>
    <source>
        <strain evidence="2 3">HKU16</strain>
    </source>
</reference>
<feature type="transmembrane region" description="Helical" evidence="1">
    <location>
        <begin position="150"/>
        <end position="167"/>
    </location>
</feature>
<evidence type="ECO:0008006" key="4">
    <source>
        <dbReference type="Google" id="ProtNLM"/>
    </source>
</evidence>
<sequence>MSGGFLAAALLPILGNMILNGGKNKRKPNQLNLPSFRGVLEVKSAVDGRIRFSIPFLKGNGQMAAQAEQQISRLKPVSQVSINTVTGSLLVCYDSCAVQPQLLQAAVMKLLGLEEAANESGGSLLGRECRTFAQSMNHAVADKTGGLMDLNFLISILMMGVGMFFVLKNPAKFPNGYTLLRWGTNQLLGQRGAGE</sequence>